<protein>
    <submittedName>
        <fullName evidence="1">p35</fullName>
    </submittedName>
</protein>
<dbReference type="InterPro" id="IPR036562">
    <property type="entry name" value="Baculovirus_p35_sf"/>
</dbReference>
<dbReference type="GeneID" id="10722933"/>
<dbReference type="SUPFAM" id="SSF49894">
    <property type="entry name" value="Baculovirus p35 protein"/>
    <property type="match status" value="1"/>
</dbReference>
<proteinExistence type="predicted"/>
<name>F4ZKS9_9BBAC</name>
<dbReference type="InterPro" id="IPR003429">
    <property type="entry name" value="Baculovirus_p35"/>
</dbReference>
<reference evidence="1 2" key="1">
    <citation type="journal article" date="2011" name="Arch. Virol.">
        <title>Genomic sequencing and analysis of Clostera anachoreta granulovirus.</title>
        <authorList>
            <person name="Liang Z."/>
            <person name="Zhang X."/>
            <person name="Yin X."/>
            <person name="Cao S."/>
            <person name="Xu F."/>
        </authorList>
    </citation>
    <scope>NUCLEOTIDE SEQUENCE [LARGE SCALE GENOMIC DNA]</scope>
    <source>
        <strain evidence="1">ClanGV-HBHN</strain>
    </source>
</reference>
<evidence type="ECO:0000313" key="2">
    <source>
        <dbReference type="Proteomes" id="UP000203549"/>
    </source>
</evidence>
<sequence length="307" mass="35067">MCVLFPTDTEASRTVIRDTVIDCYTREMVYSNSISRRSLTKPTLMMFNLSGPVCSVERKSDEVRYEVERLVDEEFDKLELSSSTVCDGPVVNIFKAQHYSVSCQRGRWLVDNYIQVLSDLGYTDAQSLLQFKTMCLPQLVTPNDDYVVLCVLKPGFEDYKDKNLSFKYAPEKGRVVIPLAHEINDNGMYSYNVVVFVNGVTCNDSHVCDIIELVTSLSMSRDISQSTYELRDEVVNDKRCIYKALEFCRGEDKWRILSSGAIYSAKDGVLMLRLKHVFTPINKNIAIKSDLRAKEISYYNIETGFIS</sequence>
<organism evidence="1 2">
    <name type="scientific">Clostera anachoreta granulovirus</name>
    <dbReference type="NCBI Taxonomy" id="283675"/>
    <lineage>
        <taxon>Viruses</taxon>
        <taxon>Viruses incertae sedis</taxon>
        <taxon>Naldaviricetes</taxon>
        <taxon>Lefavirales</taxon>
        <taxon>Baculoviridae</taxon>
        <taxon>Betabaculovirus</taxon>
        <taxon>Betabaculovirus clanachoretae</taxon>
    </lineage>
</organism>
<dbReference type="EMBL" id="HQ116624">
    <property type="protein sequence ID" value="AEB00340.1"/>
    <property type="molecule type" value="Genomic_DNA"/>
</dbReference>
<dbReference type="Gene3D" id="2.60.250.10">
    <property type="entry name" value="Baculovirus p35"/>
    <property type="match status" value="1"/>
</dbReference>
<keyword evidence="2" id="KW-1185">Reference proteome</keyword>
<evidence type="ECO:0000313" key="1">
    <source>
        <dbReference type="EMBL" id="AEB00340.1"/>
    </source>
</evidence>
<dbReference type="KEGG" id="vg:10722933"/>
<dbReference type="RefSeq" id="YP_004376260.1">
    <property type="nucleotide sequence ID" value="NC_015398.1"/>
</dbReference>
<accession>F4ZKS9</accession>
<dbReference type="Proteomes" id="UP000203549">
    <property type="component" value="Segment"/>
</dbReference>
<dbReference type="GO" id="GO:0043027">
    <property type="term" value="F:cysteine-type endopeptidase inhibitor activity involved in apoptotic process"/>
    <property type="evidence" value="ECO:0007669"/>
    <property type="project" value="InterPro"/>
</dbReference>
<dbReference type="OrthoDB" id="7149at10239"/>
<dbReference type="Pfam" id="PF02331">
    <property type="entry name" value="P35"/>
    <property type="match status" value="1"/>
</dbReference>